<dbReference type="SUPFAM" id="SSF56112">
    <property type="entry name" value="Protein kinase-like (PK-like)"/>
    <property type="match status" value="1"/>
</dbReference>
<accession>A0ABV6J654</accession>
<dbReference type="InterPro" id="IPR011009">
    <property type="entry name" value="Kinase-like_dom_sf"/>
</dbReference>
<gene>
    <name evidence="3" type="ORF">ACFFJ8_07960</name>
</gene>
<comment type="similarity">
    <text evidence="1">Belongs to the pseudomonas-type ThrB family.</text>
</comment>
<dbReference type="Pfam" id="PF01636">
    <property type="entry name" value="APH"/>
    <property type="match status" value="1"/>
</dbReference>
<name>A0ABV6J654_9BACL</name>
<protein>
    <submittedName>
        <fullName evidence="3">Phosphotransferase enzyme family protein</fullName>
    </submittedName>
</protein>
<keyword evidence="4" id="KW-1185">Reference proteome</keyword>
<dbReference type="Gene3D" id="3.90.1200.10">
    <property type="match status" value="1"/>
</dbReference>
<proteinExistence type="inferred from homology"/>
<reference evidence="3 4" key="1">
    <citation type="submission" date="2024-09" db="EMBL/GenBank/DDBJ databases">
        <authorList>
            <person name="Sun Q."/>
            <person name="Mori K."/>
        </authorList>
    </citation>
    <scope>NUCLEOTIDE SEQUENCE [LARGE SCALE GENOMIC DNA]</scope>
    <source>
        <strain evidence="3 4">CCM 4839</strain>
    </source>
</reference>
<feature type="domain" description="Aminoglycoside phosphotransferase" evidence="2">
    <location>
        <begin position="47"/>
        <end position="275"/>
    </location>
</feature>
<dbReference type="PANTHER" id="PTHR21064:SF6">
    <property type="entry name" value="AMINOGLYCOSIDE PHOSPHOTRANSFERASE DOMAIN-CONTAINING PROTEIN"/>
    <property type="match status" value="1"/>
</dbReference>
<sequence>MWEVVARILTGGDIINYNEVVKISDAYLLPLVSELYGLEGYEIKLIPAHDGGRNVVYTCEKEGEDAKILRISFLPDRSREDFLAEVEYIRYLFEHGGSVSDVVSSRKGNLLEEITHHNHTIFVCLFKKAKGKMLVEYNYRYREGAPITEYYYNCGKVLGKLHQISKGYIPVHRRYSFFDKYNDEYINKRIPGSLTLLKEKLVQLLKTLEEMDRNRESFGMIHFDLNDGNYSIDFDTGQITVYDFDNSCFCWYIFDLASLWTNGVGWIQFEPDAGKRKKFMDDYFKAALEGYRSETRIEDSMLEKLPLFIQANLMEGIIVIDTFEVMRNNGEDPECDEELSYRIKCLEDDIPYRGFFHKIYSCEKPFEYEKRNI</sequence>
<evidence type="ECO:0000259" key="2">
    <source>
        <dbReference type="Pfam" id="PF01636"/>
    </source>
</evidence>
<dbReference type="Proteomes" id="UP001589818">
    <property type="component" value="Unassembled WGS sequence"/>
</dbReference>
<evidence type="ECO:0000313" key="3">
    <source>
        <dbReference type="EMBL" id="MFC0391311.1"/>
    </source>
</evidence>
<dbReference type="PANTHER" id="PTHR21064">
    <property type="entry name" value="AMINOGLYCOSIDE PHOSPHOTRANSFERASE DOMAIN-CONTAINING PROTEIN-RELATED"/>
    <property type="match status" value="1"/>
</dbReference>
<dbReference type="InterPro" id="IPR002575">
    <property type="entry name" value="Aminoglycoside_PTrfase"/>
</dbReference>
<dbReference type="RefSeq" id="WP_256555259.1">
    <property type="nucleotide sequence ID" value="NZ_JANHOF010000004.1"/>
</dbReference>
<organism evidence="3 4">
    <name type="scientific">Paenibacillus mendelii</name>
    <dbReference type="NCBI Taxonomy" id="206163"/>
    <lineage>
        <taxon>Bacteria</taxon>
        <taxon>Bacillati</taxon>
        <taxon>Bacillota</taxon>
        <taxon>Bacilli</taxon>
        <taxon>Bacillales</taxon>
        <taxon>Paenibacillaceae</taxon>
        <taxon>Paenibacillus</taxon>
    </lineage>
</organism>
<evidence type="ECO:0000313" key="4">
    <source>
        <dbReference type="Proteomes" id="UP001589818"/>
    </source>
</evidence>
<evidence type="ECO:0000256" key="1">
    <source>
        <dbReference type="ARBA" id="ARBA00038240"/>
    </source>
</evidence>
<comment type="caution">
    <text evidence="3">The sequence shown here is derived from an EMBL/GenBank/DDBJ whole genome shotgun (WGS) entry which is preliminary data.</text>
</comment>
<dbReference type="InterPro" id="IPR050249">
    <property type="entry name" value="Pseudomonas-type_ThrB"/>
</dbReference>
<dbReference type="EMBL" id="JBHLVF010000010">
    <property type="protein sequence ID" value="MFC0391311.1"/>
    <property type="molecule type" value="Genomic_DNA"/>
</dbReference>